<evidence type="ECO:0000313" key="1">
    <source>
        <dbReference type="EMBL" id="GIL40261.1"/>
    </source>
</evidence>
<comment type="caution">
    <text evidence="1">The sequence shown here is derived from an EMBL/GenBank/DDBJ whole genome shotgun (WGS) entry which is preliminary data.</text>
</comment>
<dbReference type="EMBL" id="BOPV01000001">
    <property type="protein sequence ID" value="GIL40261.1"/>
    <property type="molecule type" value="Genomic_DNA"/>
</dbReference>
<dbReference type="RefSeq" id="WP_420243368.1">
    <property type="nucleotide sequence ID" value="NZ_BOPV01000001.1"/>
</dbReference>
<dbReference type="AlphaFoldDB" id="A0A8S8XEE5"/>
<reference evidence="1" key="1">
    <citation type="submission" date="2021-02" db="EMBL/GenBank/DDBJ databases">
        <title>Genome sequence of Rhodospirillales sp. strain TMPK1 isolated from soil.</title>
        <authorList>
            <person name="Nakai R."/>
            <person name="Kusada H."/>
            <person name="Tamaki H."/>
        </authorList>
    </citation>
    <scope>NUCLEOTIDE SEQUENCE</scope>
    <source>
        <strain evidence="1">TMPK1</strain>
    </source>
</reference>
<accession>A0A8S8XEE5</accession>
<name>A0A8S8XEE5_9PROT</name>
<organism evidence="1 2">
    <name type="scientific">Roseiterribacter gracilis</name>
    <dbReference type="NCBI Taxonomy" id="2812848"/>
    <lineage>
        <taxon>Bacteria</taxon>
        <taxon>Pseudomonadati</taxon>
        <taxon>Pseudomonadota</taxon>
        <taxon>Alphaproteobacteria</taxon>
        <taxon>Rhodospirillales</taxon>
        <taxon>Roseiterribacteraceae</taxon>
        <taxon>Roseiterribacter</taxon>
    </lineage>
</organism>
<gene>
    <name evidence="1" type="ORF">TMPK1_24980</name>
</gene>
<sequence length="110" mass="11462">MRRIIPLALIALSGCAAEPPHYAVGRNIRGAEHEAEVCRAEVSASSYGGRPINIVTPPSVLTRPGIRAVTINVAAGPGTAPQGWHCLFNAQGALMSVAPGDAQARGDYLY</sequence>
<dbReference type="Proteomes" id="UP000681075">
    <property type="component" value="Unassembled WGS sequence"/>
</dbReference>
<proteinExistence type="predicted"/>
<evidence type="ECO:0008006" key="3">
    <source>
        <dbReference type="Google" id="ProtNLM"/>
    </source>
</evidence>
<dbReference type="PROSITE" id="PS51257">
    <property type="entry name" value="PROKAR_LIPOPROTEIN"/>
    <property type="match status" value="1"/>
</dbReference>
<keyword evidence="2" id="KW-1185">Reference proteome</keyword>
<protein>
    <recommendedName>
        <fullName evidence="3">Lipoprotein</fullName>
    </recommendedName>
</protein>
<evidence type="ECO:0000313" key="2">
    <source>
        <dbReference type="Proteomes" id="UP000681075"/>
    </source>
</evidence>